<dbReference type="AlphaFoldDB" id="A0A9Q1C123"/>
<proteinExistence type="predicted"/>
<comment type="caution">
    <text evidence="2">The sequence shown here is derived from an EMBL/GenBank/DDBJ whole genome shotgun (WGS) entry which is preliminary data.</text>
</comment>
<dbReference type="Proteomes" id="UP001152320">
    <property type="component" value="Chromosome 9"/>
</dbReference>
<name>A0A9Q1C123_HOLLE</name>
<feature type="region of interest" description="Disordered" evidence="1">
    <location>
        <begin position="1"/>
        <end position="23"/>
    </location>
</feature>
<evidence type="ECO:0000313" key="3">
    <source>
        <dbReference type="Proteomes" id="UP001152320"/>
    </source>
</evidence>
<reference evidence="2" key="1">
    <citation type="submission" date="2021-10" db="EMBL/GenBank/DDBJ databases">
        <title>Tropical sea cucumber genome reveals ecological adaptation and Cuvierian tubules defense mechanism.</title>
        <authorList>
            <person name="Chen T."/>
        </authorList>
    </citation>
    <scope>NUCLEOTIDE SEQUENCE</scope>
    <source>
        <strain evidence="2">Nanhai2018</strain>
        <tissue evidence="2">Muscle</tissue>
    </source>
</reference>
<protein>
    <submittedName>
        <fullName evidence="2">Uncharacterized protein</fullName>
    </submittedName>
</protein>
<accession>A0A9Q1C123</accession>
<gene>
    <name evidence="2" type="ORF">HOLleu_20440</name>
</gene>
<evidence type="ECO:0000256" key="1">
    <source>
        <dbReference type="SAM" id="MobiDB-lite"/>
    </source>
</evidence>
<dbReference type="EMBL" id="JAIZAY010000009">
    <property type="protein sequence ID" value="KAJ8036460.1"/>
    <property type="molecule type" value="Genomic_DNA"/>
</dbReference>
<feature type="compositionally biased region" description="Basic and acidic residues" evidence="1">
    <location>
        <begin position="1"/>
        <end position="10"/>
    </location>
</feature>
<evidence type="ECO:0000313" key="2">
    <source>
        <dbReference type="EMBL" id="KAJ8036460.1"/>
    </source>
</evidence>
<organism evidence="2 3">
    <name type="scientific">Holothuria leucospilota</name>
    <name type="common">Black long sea cucumber</name>
    <name type="synonym">Mertensiothuria leucospilota</name>
    <dbReference type="NCBI Taxonomy" id="206669"/>
    <lineage>
        <taxon>Eukaryota</taxon>
        <taxon>Metazoa</taxon>
        <taxon>Echinodermata</taxon>
        <taxon>Eleutherozoa</taxon>
        <taxon>Echinozoa</taxon>
        <taxon>Holothuroidea</taxon>
        <taxon>Aspidochirotacea</taxon>
        <taxon>Aspidochirotida</taxon>
        <taxon>Holothuriidae</taxon>
        <taxon>Holothuria</taxon>
    </lineage>
</organism>
<keyword evidence="3" id="KW-1185">Reference proteome</keyword>
<sequence length="109" mass="12067">MVDPTKEEGTLLHTHTHTHTHPYAPYAQSLTGYPAKECKGISQQRSCPRKNRVDGQASGWAVLQGRHVQPRVTSVCSDRIFGQLRQFRAPRELGKACESRALAGCPGTR</sequence>